<evidence type="ECO:0000256" key="2">
    <source>
        <dbReference type="ARBA" id="ARBA00022695"/>
    </source>
</evidence>
<protein>
    <submittedName>
        <fullName evidence="3">UTP--glucose-1-phosphate uridylyltransferase</fullName>
        <ecNumber evidence="3">2.7.7.9</ecNumber>
    </submittedName>
</protein>
<dbReference type="GO" id="GO:0003983">
    <property type="term" value="F:UTP:glucose-1-phosphate uridylyltransferase activity"/>
    <property type="evidence" value="ECO:0007669"/>
    <property type="project" value="UniProtKB-EC"/>
</dbReference>
<dbReference type="SUPFAM" id="SSF53448">
    <property type="entry name" value="Nucleotide-diphospho-sugar transferases"/>
    <property type="match status" value="1"/>
</dbReference>
<evidence type="ECO:0000313" key="4">
    <source>
        <dbReference type="Proteomes" id="UP000250257"/>
    </source>
</evidence>
<dbReference type="STRING" id="1214117.LFLEISCH_03105"/>
<accession>A0A2X3GWX1</accession>
<organism evidence="3 4">
    <name type="scientific">Listeria fleischmannii subsp. fleischmannii</name>
    <dbReference type="NCBI Taxonomy" id="1671902"/>
    <lineage>
        <taxon>Bacteria</taxon>
        <taxon>Bacillati</taxon>
        <taxon>Bacillota</taxon>
        <taxon>Bacilli</taxon>
        <taxon>Bacillales</taxon>
        <taxon>Listeriaceae</taxon>
        <taxon>Listeria</taxon>
    </lineage>
</organism>
<evidence type="ECO:0000313" key="3">
    <source>
        <dbReference type="EMBL" id="SQC64981.1"/>
    </source>
</evidence>
<dbReference type="Proteomes" id="UP000250257">
    <property type="component" value="Unassembled WGS sequence"/>
</dbReference>
<keyword evidence="2 3" id="KW-0548">Nucleotidyltransferase</keyword>
<reference evidence="3 4" key="1">
    <citation type="submission" date="2018-06" db="EMBL/GenBank/DDBJ databases">
        <authorList>
            <consortium name="Pathogen Informatics"/>
            <person name="Doyle S."/>
        </authorList>
    </citation>
    <scope>NUCLEOTIDE SEQUENCE [LARGE SCALE GENOMIC DNA]</scope>
    <source>
        <strain evidence="3 4">NCTC13940</strain>
    </source>
</reference>
<keyword evidence="1 3" id="KW-0808">Transferase</keyword>
<dbReference type="PANTHER" id="PTHR43197:SF1">
    <property type="entry name" value="UTP--GLUCOSE-1-PHOSPHATE URIDYLYLTRANSFERASE"/>
    <property type="match status" value="1"/>
</dbReference>
<dbReference type="EC" id="2.7.7.9" evidence="3"/>
<sequence>MTDAINRLNEIQRVFAYDFEGHRYDVGDKFGFIQTTMAFALEHPELKLEVRQLIDDLYKEIHKNDKSTKK</sequence>
<dbReference type="PANTHER" id="PTHR43197">
    <property type="entry name" value="UTP--GLUCOSE-1-PHOSPHATE URIDYLYLTRANSFERASE"/>
    <property type="match status" value="1"/>
</dbReference>
<dbReference type="GO" id="GO:0006011">
    <property type="term" value="P:UDP-alpha-D-glucose metabolic process"/>
    <property type="evidence" value="ECO:0007669"/>
    <property type="project" value="InterPro"/>
</dbReference>
<dbReference type="InterPro" id="IPR029044">
    <property type="entry name" value="Nucleotide-diphossugar_trans"/>
</dbReference>
<dbReference type="EMBL" id="UAWT01000002">
    <property type="protein sequence ID" value="SQC64981.1"/>
    <property type="molecule type" value="Genomic_DNA"/>
</dbReference>
<dbReference type="Gene3D" id="3.90.550.10">
    <property type="entry name" value="Spore Coat Polysaccharide Biosynthesis Protein SpsA, Chain A"/>
    <property type="match status" value="1"/>
</dbReference>
<dbReference type="AlphaFoldDB" id="A0A2X3GWX1"/>
<name>A0A2X3GWX1_9LIST</name>
<evidence type="ECO:0000256" key="1">
    <source>
        <dbReference type="ARBA" id="ARBA00022679"/>
    </source>
</evidence>
<dbReference type="InterPro" id="IPR005771">
    <property type="entry name" value="GalU_uridylyltTrfase_bac/arc"/>
</dbReference>
<proteinExistence type="predicted"/>
<gene>
    <name evidence="3" type="primary">gtaB</name>
    <name evidence="3" type="ORF">NCTC13940_00329</name>
</gene>